<reference evidence="2 3" key="1">
    <citation type="journal article" date="2013" name="Genome Biol.">
        <title>Genome of Acanthamoeba castellanii highlights extensive lateral gene transfer and early evolution of tyrosine kinase signaling.</title>
        <authorList>
            <person name="Clarke M."/>
            <person name="Lohan A.J."/>
            <person name="Liu B."/>
            <person name="Lagkouvardos I."/>
            <person name="Roy S."/>
            <person name="Zafar N."/>
            <person name="Bertelli C."/>
            <person name="Schilde C."/>
            <person name="Kianianmomeni A."/>
            <person name="Burglin T.R."/>
            <person name="Frech C."/>
            <person name="Turcotte B."/>
            <person name="Kopec K.O."/>
            <person name="Synnott J.M."/>
            <person name="Choo C."/>
            <person name="Paponov I."/>
            <person name="Finkler A."/>
            <person name="Soon Heng Tan C."/>
            <person name="Hutchins A.P."/>
            <person name="Weinmeier T."/>
            <person name="Rattei T."/>
            <person name="Chu J.S."/>
            <person name="Gimenez G."/>
            <person name="Irimia M."/>
            <person name="Rigden D.J."/>
            <person name="Fitzpatrick D.A."/>
            <person name="Lorenzo-Morales J."/>
            <person name="Bateman A."/>
            <person name="Chiu C.H."/>
            <person name="Tang P."/>
            <person name="Hegemann P."/>
            <person name="Fromm H."/>
            <person name="Raoult D."/>
            <person name="Greub G."/>
            <person name="Miranda-Saavedra D."/>
            <person name="Chen N."/>
            <person name="Nash P."/>
            <person name="Ginger M.L."/>
            <person name="Horn M."/>
            <person name="Schaap P."/>
            <person name="Caler L."/>
            <person name="Loftus B."/>
        </authorList>
    </citation>
    <scope>NUCLEOTIDE SEQUENCE [LARGE SCALE GENOMIC DNA]</scope>
    <source>
        <strain evidence="2 3">Neff</strain>
    </source>
</reference>
<gene>
    <name evidence="2" type="ORF">ACA1_331910</name>
</gene>
<feature type="compositionally biased region" description="Acidic residues" evidence="1">
    <location>
        <begin position="12"/>
        <end position="22"/>
    </location>
</feature>
<feature type="compositionally biased region" description="Basic and acidic residues" evidence="1">
    <location>
        <begin position="248"/>
        <end position="257"/>
    </location>
</feature>
<dbReference type="PANTHER" id="PTHR13464">
    <property type="entry name" value="TRANSCRIPTIONAL REGULATOR PROTEIN HCNGP"/>
    <property type="match status" value="1"/>
</dbReference>
<dbReference type="OrthoDB" id="21373at2759"/>
<organism evidence="2 3">
    <name type="scientific">Acanthamoeba castellanii (strain ATCC 30010 / Neff)</name>
    <dbReference type="NCBI Taxonomy" id="1257118"/>
    <lineage>
        <taxon>Eukaryota</taxon>
        <taxon>Amoebozoa</taxon>
        <taxon>Discosea</taxon>
        <taxon>Longamoebia</taxon>
        <taxon>Centramoebida</taxon>
        <taxon>Acanthamoebidae</taxon>
        <taxon>Acanthamoeba</taxon>
    </lineage>
</organism>
<protein>
    <submittedName>
        <fullName evidence="2">HCNGP family protein</fullName>
    </submittedName>
</protein>
<dbReference type="OMA" id="XSFSERV"/>
<dbReference type="VEuPathDB" id="AmoebaDB:ACA1_331910"/>
<proteinExistence type="predicted"/>
<evidence type="ECO:0000256" key="1">
    <source>
        <dbReference type="SAM" id="MobiDB-lite"/>
    </source>
</evidence>
<dbReference type="Pfam" id="PF07818">
    <property type="entry name" value="HCNGP"/>
    <property type="match status" value="1"/>
</dbReference>
<evidence type="ECO:0000313" key="2">
    <source>
        <dbReference type="EMBL" id="ELR22644.1"/>
    </source>
</evidence>
<dbReference type="PANTHER" id="PTHR13464:SF0">
    <property type="entry name" value="SAP30-BINDING PROTEIN"/>
    <property type="match status" value="1"/>
</dbReference>
<name>L8HAX4_ACACF</name>
<dbReference type="KEGG" id="acan:ACA1_331910"/>
<keyword evidence="3" id="KW-1185">Reference proteome</keyword>
<dbReference type="EMBL" id="KB007875">
    <property type="protein sequence ID" value="ELR22644.1"/>
    <property type="molecule type" value="Genomic_DNA"/>
</dbReference>
<dbReference type="RefSeq" id="XP_004367737.1">
    <property type="nucleotide sequence ID" value="XM_004367680.1"/>
</dbReference>
<feature type="compositionally biased region" description="Acidic residues" evidence="1">
    <location>
        <begin position="55"/>
        <end position="64"/>
    </location>
</feature>
<dbReference type="Proteomes" id="UP000011083">
    <property type="component" value="Unassembled WGS sequence"/>
</dbReference>
<dbReference type="GeneID" id="14923595"/>
<sequence>MSGLLGLSYDHTEDEEEEEEEKKEEGGLVAYDHVEEGEGEERSTSPHKRRRVAEGEEQRDDQEDQNGAARDEDEEAEESRMEEDHKADFEDQSFYTRDGRSLMELMLPPRPARPPDASLQGKIVQFHRLRREGRAKSINEKIRHARNFKNPYMLNWLVSHCGIDETGSNYPKELFDPAAIRREAAEVMERQKRQKAAAQQNRTAIDFTTGEGAGSAGLQAGGVVVPGGAAAAVGLGIPRPIVKVVEGTKRPRSKWDQGEPAAGAKPGASQPAATTTTTTSGSRYAEYALAKKAEIEAKLRQK</sequence>
<dbReference type="STRING" id="1257118.L8HAX4"/>
<accession>L8HAX4</accession>
<evidence type="ECO:0000313" key="3">
    <source>
        <dbReference type="Proteomes" id="UP000011083"/>
    </source>
</evidence>
<dbReference type="GO" id="GO:0005634">
    <property type="term" value="C:nucleus"/>
    <property type="evidence" value="ECO:0007669"/>
    <property type="project" value="TreeGrafter"/>
</dbReference>
<dbReference type="GO" id="GO:0006355">
    <property type="term" value="P:regulation of DNA-templated transcription"/>
    <property type="evidence" value="ECO:0007669"/>
    <property type="project" value="InterPro"/>
</dbReference>
<dbReference type="InterPro" id="IPR012479">
    <property type="entry name" value="SAP30BP"/>
</dbReference>
<feature type="region of interest" description="Disordered" evidence="1">
    <location>
        <begin position="248"/>
        <end position="281"/>
    </location>
</feature>
<dbReference type="AlphaFoldDB" id="L8HAX4"/>
<feature type="region of interest" description="Disordered" evidence="1">
    <location>
        <begin position="1"/>
        <end position="94"/>
    </location>
</feature>
<feature type="compositionally biased region" description="Basic and acidic residues" evidence="1">
    <location>
        <begin position="78"/>
        <end position="89"/>
    </location>
</feature>
<feature type="compositionally biased region" description="Basic and acidic residues" evidence="1">
    <location>
        <begin position="32"/>
        <end position="44"/>
    </location>
</feature>